<reference evidence="1" key="1">
    <citation type="submission" date="2020-09" db="EMBL/GenBank/DDBJ databases">
        <authorList>
            <person name="Kikuchi T."/>
        </authorList>
    </citation>
    <scope>NUCLEOTIDE SEQUENCE</scope>
    <source>
        <strain evidence="1">SH1</strain>
    </source>
</reference>
<proteinExistence type="predicted"/>
<dbReference type="EMBL" id="CAJFDH010000001">
    <property type="protein sequence ID" value="CAD5205985.1"/>
    <property type="molecule type" value="Genomic_DNA"/>
</dbReference>
<comment type="caution">
    <text evidence="1">The sequence shown here is derived from an EMBL/GenBank/DDBJ whole genome shotgun (WGS) entry which is preliminary data.</text>
</comment>
<keyword evidence="2" id="KW-1185">Reference proteome</keyword>
<dbReference type="Proteomes" id="UP000783686">
    <property type="component" value="Unassembled WGS sequence"/>
</dbReference>
<dbReference type="Proteomes" id="UP000614601">
    <property type="component" value="Unassembled WGS sequence"/>
</dbReference>
<dbReference type="AlphaFoldDB" id="A0A811JRL5"/>
<evidence type="ECO:0000313" key="2">
    <source>
        <dbReference type="Proteomes" id="UP000614601"/>
    </source>
</evidence>
<dbReference type="EMBL" id="CAJFCW020000001">
    <property type="protein sequence ID" value="CAG9080057.1"/>
    <property type="molecule type" value="Genomic_DNA"/>
</dbReference>
<evidence type="ECO:0000313" key="1">
    <source>
        <dbReference type="EMBL" id="CAD5205985.1"/>
    </source>
</evidence>
<protein>
    <submittedName>
        <fullName evidence="1">Uncharacterized protein</fullName>
    </submittedName>
</protein>
<organism evidence="1 2">
    <name type="scientific">Bursaphelenchus okinawaensis</name>
    <dbReference type="NCBI Taxonomy" id="465554"/>
    <lineage>
        <taxon>Eukaryota</taxon>
        <taxon>Metazoa</taxon>
        <taxon>Ecdysozoa</taxon>
        <taxon>Nematoda</taxon>
        <taxon>Chromadorea</taxon>
        <taxon>Rhabditida</taxon>
        <taxon>Tylenchina</taxon>
        <taxon>Tylenchomorpha</taxon>
        <taxon>Aphelenchoidea</taxon>
        <taxon>Aphelenchoididae</taxon>
        <taxon>Bursaphelenchus</taxon>
    </lineage>
</organism>
<sequence length="106" mass="11671">MEKDDRTSKAALKFTYRFSRPLAVLISQASYYGVIGYRGTTVPLPAVQRAMKTDRPVTLVDVTQPHSPVGTSFTNHAQIEAMTNVLWTLCTEVKDLAKSQAHFAAG</sequence>
<name>A0A811JRL5_9BILA</name>
<accession>A0A811JRL5</accession>
<gene>
    <name evidence="1" type="ORF">BOKJ2_LOCUS669</name>
</gene>